<comment type="caution">
    <text evidence="1">The sequence shown here is derived from an EMBL/GenBank/DDBJ whole genome shotgun (WGS) entry which is preliminary data.</text>
</comment>
<protein>
    <submittedName>
        <fullName evidence="1">Uncharacterized protein</fullName>
    </submittedName>
</protein>
<dbReference type="AlphaFoldDB" id="A0A9P6VPF5"/>
<gene>
    <name evidence="1" type="ORF">D0Z07_1521</name>
</gene>
<dbReference type="OrthoDB" id="415825at2759"/>
<reference evidence="1" key="1">
    <citation type="submission" date="2019-07" db="EMBL/GenBank/DDBJ databases">
        <title>Hyphodiscus hymeniophilus genome sequencing and assembly.</title>
        <authorList>
            <person name="Kramer G."/>
            <person name="Nodwell J."/>
        </authorList>
    </citation>
    <scope>NUCLEOTIDE SEQUENCE</scope>
    <source>
        <strain evidence="1">ATCC 34498</strain>
    </source>
</reference>
<proteinExistence type="predicted"/>
<evidence type="ECO:0000313" key="1">
    <source>
        <dbReference type="EMBL" id="KAG0651217.1"/>
    </source>
</evidence>
<sequence length="229" mass="25763">MTLRKMLFRLSGGLHIRDIGSHCIPIFVIYPLQPDSPLLQSRLRFVDSTSELQIGTVTATLLDDMRFLTTSVIAMTKNELSSAQENARFLATATWIHKRLAMPVDPSLAGDFIYQSVRAISTAYSAAILSRRPLSEACNERNLRHLWMNMWRVPLSRWKQTPGIFFFHRASCHTLCEGQARRTVLEGHGGGNDYCYRTRGLGCCDGDVERVFGSSEMVATWREGFEGAG</sequence>
<evidence type="ECO:0000313" key="2">
    <source>
        <dbReference type="Proteomes" id="UP000785200"/>
    </source>
</evidence>
<name>A0A9P6VPF5_9HELO</name>
<accession>A0A9P6VPF5</accession>
<keyword evidence="2" id="KW-1185">Reference proteome</keyword>
<dbReference type="EMBL" id="VNKQ01000004">
    <property type="protein sequence ID" value="KAG0651217.1"/>
    <property type="molecule type" value="Genomic_DNA"/>
</dbReference>
<dbReference type="Proteomes" id="UP000785200">
    <property type="component" value="Unassembled WGS sequence"/>
</dbReference>
<organism evidence="1 2">
    <name type="scientific">Hyphodiscus hymeniophilus</name>
    <dbReference type="NCBI Taxonomy" id="353542"/>
    <lineage>
        <taxon>Eukaryota</taxon>
        <taxon>Fungi</taxon>
        <taxon>Dikarya</taxon>
        <taxon>Ascomycota</taxon>
        <taxon>Pezizomycotina</taxon>
        <taxon>Leotiomycetes</taxon>
        <taxon>Helotiales</taxon>
        <taxon>Hyphodiscaceae</taxon>
        <taxon>Hyphodiscus</taxon>
    </lineage>
</organism>